<dbReference type="SUPFAM" id="SSF111331">
    <property type="entry name" value="NAD kinase/diacylglycerol kinase-like"/>
    <property type="match status" value="1"/>
</dbReference>
<organism evidence="10 11">
    <name type="scientific">Luteococcus peritonei</name>
    <dbReference type="NCBI Taxonomy" id="88874"/>
    <lineage>
        <taxon>Bacteria</taxon>
        <taxon>Bacillati</taxon>
        <taxon>Actinomycetota</taxon>
        <taxon>Actinomycetes</taxon>
        <taxon>Propionibacteriales</taxon>
        <taxon>Propionibacteriaceae</taxon>
        <taxon>Luteococcus</taxon>
    </lineage>
</organism>
<evidence type="ECO:0000256" key="8">
    <source>
        <dbReference type="ARBA" id="ARBA00023264"/>
    </source>
</evidence>
<dbReference type="Proteomes" id="UP001597326">
    <property type="component" value="Unassembled WGS sequence"/>
</dbReference>
<accession>A0ABW4RUP1</accession>
<keyword evidence="8" id="KW-1208">Phospholipid metabolism</keyword>
<dbReference type="PANTHER" id="PTHR12358">
    <property type="entry name" value="SPHINGOSINE KINASE"/>
    <property type="match status" value="1"/>
</dbReference>
<keyword evidence="7" id="KW-0444">Lipid biosynthesis</keyword>
<proteinExistence type="inferred from homology"/>
<dbReference type="Gene3D" id="2.60.200.40">
    <property type="match status" value="1"/>
</dbReference>
<comment type="caution">
    <text evidence="10">The sequence shown here is derived from an EMBL/GenBank/DDBJ whole genome shotgun (WGS) entry which is preliminary data.</text>
</comment>
<keyword evidence="5 10" id="KW-0418">Kinase</keyword>
<gene>
    <name evidence="10" type="ORF">ACFSCS_04905</name>
</gene>
<dbReference type="InterPro" id="IPR016064">
    <property type="entry name" value="NAD/diacylglycerol_kinase_sf"/>
</dbReference>
<comment type="cofactor">
    <cofactor evidence="1">
        <name>Mg(2+)</name>
        <dbReference type="ChEBI" id="CHEBI:18420"/>
    </cofactor>
</comment>
<keyword evidence="7" id="KW-0443">Lipid metabolism</keyword>
<dbReference type="PANTHER" id="PTHR12358:SF54">
    <property type="entry name" value="SPHINGOSINE KINASE RELATED PROTEIN"/>
    <property type="match status" value="1"/>
</dbReference>
<evidence type="ECO:0000256" key="6">
    <source>
        <dbReference type="ARBA" id="ARBA00022840"/>
    </source>
</evidence>
<evidence type="ECO:0000256" key="7">
    <source>
        <dbReference type="ARBA" id="ARBA00023209"/>
    </source>
</evidence>
<dbReference type="Pfam" id="PF00781">
    <property type="entry name" value="DAGK_cat"/>
    <property type="match status" value="1"/>
</dbReference>
<keyword evidence="3 10" id="KW-0808">Transferase</keyword>
<dbReference type="PROSITE" id="PS50146">
    <property type="entry name" value="DAGK"/>
    <property type="match status" value="1"/>
</dbReference>
<dbReference type="InterPro" id="IPR050187">
    <property type="entry name" value="Lipid_Phosphate_FormReg"/>
</dbReference>
<dbReference type="InterPro" id="IPR001206">
    <property type="entry name" value="Diacylglycerol_kinase_cat_dom"/>
</dbReference>
<sequence>MQTVAVVANPTKLDDVEAVRAALSRTASEHDHRLLWLETSAEDPGRGQTRQALEQGAGLVCALGGDGTVRSVAHGLLGSRASLGLLPGGTGNLLALNLGLPTSSLDEAFVAALEGSDRAVDVGWVRLDAQPEEIFLVMSGMGLDAETMAGASEATKARIGWLAYGLSGLRRVATKGLHVRITSATGSWRQHARSVLVGNCGQVQGGVMLMPQAAVDDDQLDLLVFAPHGLLGWTAALWMILTRRRGGHPSVLHQAGRRFTVVSKRPALVQLDGDAVGECSRMDFRVEPAALRVRV</sequence>
<evidence type="ECO:0000313" key="11">
    <source>
        <dbReference type="Proteomes" id="UP001597326"/>
    </source>
</evidence>
<keyword evidence="7" id="KW-0594">Phospholipid biosynthesis</keyword>
<dbReference type="EMBL" id="JBHUFZ010000011">
    <property type="protein sequence ID" value="MFD1889529.1"/>
    <property type="molecule type" value="Genomic_DNA"/>
</dbReference>
<evidence type="ECO:0000313" key="10">
    <source>
        <dbReference type="EMBL" id="MFD1889529.1"/>
    </source>
</evidence>
<keyword evidence="6" id="KW-0067">ATP-binding</keyword>
<name>A0ABW4RUP1_9ACTN</name>
<dbReference type="Pfam" id="PF19279">
    <property type="entry name" value="YegS_C"/>
    <property type="match status" value="1"/>
</dbReference>
<evidence type="ECO:0000256" key="5">
    <source>
        <dbReference type="ARBA" id="ARBA00022777"/>
    </source>
</evidence>
<evidence type="ECO:0000256" key="4">
    <source>
        <dbReference type="ARBA" id="ARBA00022741"/>
    </source>
</evidence>
<dbReference type="Gene3D" id="3.40.50.10330">
    <property type="entry name" value="Probable inorganic polyphosphate/atp-NAD kinase, domain 1"/>
    <property type="match status" value="1"/>
</dbReference>
<protein>
    <submittedName>
        <fullName evidence="10">Diacylglycerol/lipid kinase family protein</fullName>
        <ecNumber evidence="10">2.7.1.-</ecNumber>
    </submittedName>
</protein>
<dbReference type="RefSeq" id="WP_343872562.1">
    <property type="nucleotide sequence ID" value="NZ_BAAAIX010000009.1"/>
</dbReference>
<evidence type="ECO:0000256" key="1">
    <source>
        <dbReference type="ARBA" id="ARBA00001946"/>
    </source>
</evidence>
<keyword evidence="4" id="KW-0547">Nucleotide-binding</keyword>
<dbReference type="EC" id="2.7.1.-" evidence="10"/>
<evidence type="ECO:0000259" key="9">
    <source>
        <dbReference type="PROSITE" id="PS50146"/>
    </source>
</evidence>
<dbReference type="InterPro" id="IPR017438">
    <property type="entry name" value="ATP-NAD_kinase_N"/>
</dbReference>
<evidence type="ECO:0000256" key="3">
    <source>
        <dbReference type="ARBA" id="ARBA00022679"/>
    </source>
</evidence>
<keyword evidence="11" id="KW-1185">Reference proteome</keyword>
<reference evidence="11" key="1">
    <citation type="journal article" date="2019" name="Int. J. Syst. Evol. Microbiol.">
        <title>The Global Catalogue of Microorganisms (GCM) 10K type strain sequencing project: providing services to taxonomists for standard genome sequencing and annotation.</title>
        <authorList>
            <consortium name="The Broad Institute Genomics Platform"/>
            <consortium name="The Broad Institute Genome Sequencing Center for Infectious Disease"/>
            <person name="Wu L."/>
            <person name="Ma J."/>
        </authorList>
    </citation>
    <scope>NUCLEOTIDE SEQUENCE [LARGE SCALE GENOMIC DNA]</scope>
    <source>
        <strain evidence="11">CAIM 431</strain>
    </source>
</reference>
<feature type="domain" description="DAGKc" evidence="9">
    <location>
        <begin position="1"/>
        <end position="129"/>
    </location>
</feature>
<evidence type="ECO:0000256" key="2">
    <source>
        <dbReference type="ARBA" id="ARBA00005983"/>
    </source>
</evidence>
<comment type="similarity">
    <text evidence="2">Belongs to the diacylglycerol/lipid kinase family.</text>
</comment>
<dbReference type="InterPro" id="IPR045540">
    <property type="entry name" value="YegS/DAGK_C"/>
</dbReference>
<dbReference type="GO" id="GO:0016301">
    <property type="term" value="F:kinase activity"/>
    <property type="evidence" value="ECO:0007669"/>
    <property type="project" value="UniProtKB-KW"/>
</dbReference>